<accession>A0A022WCL6</accession>
<sequence>MDEDVVVVSPVNLCAQLRDSYCTLNRVSKPPLPYFSGQEFTVRSHTAPPPIPAPPDGLPVIELSKRFERQQKHPAERCLLHPPSPGHVGNQIVHLKISREIRFRDNRKSQVGLVDILNVQPTKNQGPQKNMTLFAKFYDPLYNDHDSYIYDRFYCCDYDYSHEVAVYKQLKPLQGKYIPKFYGSFTLELPIPGHDTNRLVRLILLEYIPGRSIKSHGAGDFSQQERQRLLKIMIDTELTMYKHGFKGGFYRHDDIIINYNSRCAQRTRPIVLVDFGVCNLLHDGPEWCEIPVARWMKREGGDVCLAISEWIDWDLDLWYNRIYAGNTEIAAIGIPFIPRDHLG</sequence>
<name>A0A022WCL6_TRIRU</name>
<dbReference type="OrthoDB" id="4267316at2759"/>
<evidence type="ECO:0008006" key="2">
    <source>
        <dbReference type="Google" id="ProtNLM"/>
    </source>
</evidence>
<dbReference type="AlphaFoldDB" id="A0A022WCL6"/>
<evidence type="ECO:0000313" key="1">
    <source>
        <dbReference type="EMBL" id="EZF56069.1"/>
    </source>
</evidence>
<proteinExistence type="predicted"/>
<dbReference type="EMBL" id="KK207730">
    <property type="protein sequence ID" value="EZF56069.1"/>
    <property type="molecule type" value="Genomic_DNA"/>
</dbReference>
<dbReference type="Proteomes" id="UP000023758">
    <property type="component" value="Unassembled WGS sequence"/>
</dbReference>
<dbReference type="HOGENOM" id="CLU_044881_1_0_1"/>
<dbReference type="SUPFAM" id="SSF56112">
    <property type="entry name" value="Protein kinase-like (PK-like)"/>
    <property type="match status" value="1"/>
</dbReference>
<organism evidence="1">
    <name type="scientific">Trichophyton rubrum CBS 288.86</name>
    <dbReference type="NCBI Taxonomy" id="1215330"/>
    <lineage>
        <taxon>Eukaryota</taxon>
        <taxon>Fungi</taxon>
        <taxon>Dikarya</taxon>
        <taxon>Ascomycota</taxon>
        <taxon>Pezizomycotina</taxon>
        <taxon>Eurotiomycetes</taxon>
        <taxon>Eurotiomycetidae</taxon>
        <taxon>Onygenales</taxon>
        <taxon>Arthrodermataceae</taxon>
        <taxon>Trichophyton</taxon>
    </lineage>
</organism>
<gene>
    <name evidence="1" type="ORF">H103_01507</name>
</gene>
<dbReference type="InterPro" id="IPR011009">
    <property type="entry name" value="Kinase-like_dom_sf"/>
</dbReference>
<reference evidence="1" key="1">
    <citation type="submission" date="2014-02" db="EMBL/GenBank/DDBJ databases">
        <title>The Genome Sequence of Trichophyton rubrum (morphotype fischeri) CBS 288.86.</title>
        <authorList>
            <consortium name="The Broad Institute Genomics Platform"/>
            <person name="Cuomo C.A."/>
            <person name="White T.C."/>
            <person name="Graser Y."/>
            <person name="Martinez-Rossi N."/>
            <person name="Heitman J."/>
            <person name="Young S.K."/>
            <person name="Zeng Q."/>
            <person name="Gargeya S."/>
            <person name="Abouelleil A."/>
            <person name="Alvarado L."/>
            <person name="Chapman S.B."/>
            <person name="Gainer-Dewar J."/>
            <person name="Goldberg J."/>
            <person name="Griggs A."/>
            <person name="Gujja S."/>
            <person name="Hansen M."/>
            <person name="Howarth C."/>
            <person name="Imamovic A."/>
            <person name="Larimer J."/>
            <person name="Martinez D."/>
            <person name="Murphy C."/>
            <person name="Pearson M.D."/>
            <person name="Persinoti G."/>
            <person name="Poon T."/>
            <person name="Priest M."/>
            <person name="Roberts A.D."/>
            <person name="Saif S."/>
            <person name="Shea T.D."/>
            <person name="Sykes S.N."/>
            <person name="Wortman J."/>
            <person name="Nusbaum C."/>
            <person name="Birren B."/>
        </authorList>
    </citation>
    <scope>NUCLEOTIDE SEQUENCE [LARGE SCALE GENOMIC DNA]</scope>
    <source>
        <strain evidence="1">CBS 288.86</strain>
    </source>
</reference>
<protein>
    <recommendedName>
        <fullName evidence="2">Protein kinase domain-containing protein</fullName>
    </recommendedName>
</protein>